<dbReference type="PANTHER" id="PTHR33055">
    <property type="entry name" value="TRANSPOSASE FOR INSERTION SEQUENCE ELEMENT IS1111A"/>
    <property type="match status" value="1"/>
</dbReference>
<dbReference type="InterPro" id="IPR002525">
    <property type="entry name" value="Transp_IS110-like_N"/>
</dbReference>
<dbReference type="Proteomes" id="UP000008914">
    <property type="component" value="Chromosome"/>
</dbReference>
<dbReference type="Pfam" id="PF01548">
    <property type="entry name" value="DEDD_Tnp_IS110"/>
    <property type="match status" value="1"/>
</dbReference>
<dbReference type="KEGG" id="ica:Intca_0795"/>
<reference evidence="3 4" key="1">
    <citation type="journal article" date="2010" name="Stand. Genomic Sci.">
        <title>Complete genome sequence of Intrasporangium calvum type strain (7 KIP).</title>
        <authorList>
            <person name="Del Rio T.G."/>
            <person name="Chertkov O."/>
            <person name="Yasawong M."/>
            <person name="Lucas S."/>
            <person name="Deshpande S."/>
            <person name="Cheng J.F."/>
            <person name="Detter C."/>
            <person name="Tapia R."/>
            <person name="Han C."/>
            <person name="Goodwin L."/>
            <person name="Pitluck S."/>
            <person name="Liolios K."/>
            <person name="Ivanova N."/>
            <person name="Mavromatis K."/>
            <person name="Pati A."/>
            <person name="Chen A."/>
            <person name="Palaniappan K."/>
            <person name="Land M."/>
            <person name="Hauser L."/>
            <person name="Chang Y.J."/>
            <person name="Jeffries C.D."/>
            <person name="Rohde M."/>
            <person name="Pukall R."/>
            <person name="Sikorski J."/>
            <person name="Goker M."/>
            <person name="Woyke T."/>
            <person name="Bristow J."/>
            <person name="Eisen J.A."/>
            <person name="Markowitz V."/>
            <person name="Hugenholtz P."/>
            <person name="Kyrpides N.C."/>
            <person name="Klenk H.P."/>
            <person name="Lapidus A."/>
        </authorList>
    </citation>
    <scope>NUCLEOTIDE SEQUENCE [LARGE SCALE GENOMIC DNA]</scope>
    <source>
        <strain evidence="4">ATCC 23552 / DSM 43043 / JCM 3097 / NBRC 12989 / 7 KIP</strain>
    </source>
</reference>
<dbReference type="RefSeq" id="WP_013491647.1">
    <property type="nucleotide sequence ID" value="NC_014830.1"/>
</dbReference>
<evidence type="ECO:0000313" key="4">
    <source>
        <dbReference type="Proteomes" id="UP000008914"/>
    </source>
</evidence>
<accession>E6SBJ7</accession>
<dbReference type="EMBL" id="CP002343">
    <property type="protein sequence ID" value="ADU47328.1"/>
    <property type="molecule type" value="Genomic_DNA"/>
</dbReference>
<dbReference type="AlphaFoldDB" id="E6SBJ7"/>
<proteinExistence type="predicted"/>
<dbReference type="InterPro" id="IPR003346">
    <property type="entry name" value="Transposase_20"/>
</dbReference>
<feature type="domain" description="Transposase IS116/IS110/IS902 C-terminal" evidence="2">
    <location>
        <begin position="268"/>
        <end position="346"/>
    </location>
</feature>
<dbReference type="GO" id="GO:0006313">
    <property type="term" value="P:DNA transposition"/>
    <property type="evidence" value="ECO:0007669"/>
    <property type="project" value="InterPro"/>
</dbReference>
<keyword evidence="4" id="KW-1185">Reference proteome</keyword>
<dbReference type="PANTHER" id="PTHR33055:SF15">
    <property type="entry name" value="TRANSPOSASE-RELATED"/>
    <property type="match status" value="1"/>
</dbReference>
<dbReference type="NCBIfam" id="NF033542">
    <property type="entry name" value="transpos_IS110"/>
    <property type="match status" value="1"/>
</dbReference>
<dbReference type="eggNOG" id="COG3547">
    <property type="taxonomic scope" value="Bacteria"/>
</dbReference>
<dbReference type="HOGENOM" id="CLU_036902_11_0_11"/>
<dbReference type="InterPro" id="IPR047650">
    <property type="entry name" value="Transpos_IS110"/>
</dbReference>
<dbReference type="GO" id="GO:0003677">
    <property type="term" value="F:DNA binding"/>
    <property type="evidence" value="ECO:0007669"/>
    <property type="project" value="InterPro"/>
</dbReference>
<dbReference type="STRING" id="710696.Intca_0795"/>
<sequence length="426" mass="46986">MFAESTDEEQIIERVAALDIGKAELVCCVRVPASGGSSRRVQEVTTHTTMTRSLAELANRLVDLRVERVVMEATSDYWKPVFYLLEAHGLNPWLVNARDVKHLPGRPKTDVLDAVWLCKVAERQMLRPSFVPPRPIRVLRDLTRYRIDLVAARTAEKNRVEKLLEDACIKLSVVASDIFGVSGRAMMAALIAGERDPKVLADLARARLRAKIATLEEAFAGLPAGGFDDHHRFLLERMLGRVDAIDADIAVLDAQIEAHLAPFDQAVQRLDEIPGIGPVSAAIVIAEVGLDMTQFPTAGHLCSWAKFSPGIKSSAGKSKGNGSTGHGNRYLARVLGEAAVMAGRSDTFLGERYRRIARRRGKKKAIVAVGRSMLVIIWHLLSDPDARFRDLGADHFTRSVNADARKRNHIRQLEALGYRVTLESVA</sequence>
<dbReference type="Pfam" id="PF02371">
    <property type="entry name" value="Transposase_20"/>
    <property type="match status" value="1"/>
</dbReference>
<evidence type="ECO:0000259" key="1">
    <source>
        <dbReference type="Pfam" id="PF01548"/>
    </source>
</evidence>
<dbReference type="GO" id="GO:0004803">
    <property type="term" value="F:transposase activity"/>
    <property type="evidence" value="ECO:0007669"/>
    <property type="project" value="InterPro"/>
</dbReference>
<protein>
    <submittedName>
        <fullName evidence="3">Transposase IS116/IS110/IS902 family protein</fullName>
    </submittedName>
</protein>
<name>E6SBJ7_INTC7</name>
<evidence type="ECO:0000313" key="3">
    <source>
        <dbReference type="EMBL" id="ADU47328.1"/>
    </source>
</evidence>
<organism evidence="3 4">
    <name type="scientific">Intrasporangium calvum (strain ATCC 23552 / DSM 43043 / JCM 3097 / NBRC 12989 / NCIMB 10167 / NRRL B-3866 / 7 KIP)</name>
    <dbReference type="NCBI Taxonomy" id="710696"/>
    <lineage>
        <taxon>Bacteria</taxon>
        <taxon>Bacillati</taxon>
        <taxon>Actinomycetota</taxon>
        <taxon>Actinomycetes</taxon>
        <taxon>Micrococcales</taxon>
        <taxon>Intrasporangiaceae</taxon>
        <taxon>Intrasporangium</taxon>
    </lineage>
</organism>
<evidence type="ECO:0000259" key="2">
    <source>
        <dbReference type="Pfam" id="PF02371"/>
    </source>
</evidence>
<gene>
    <name evidence="3" type="ordered locus">Intca_0795</name>
</gene>
<feature type="domain" description="Transposase IS110-like N-terminal" evidence="1">
    <location>
        <begin position="17"/>
        <end position="167"/>
    </location>
</feature>